<dbReference type="InterPro" id="IPR039428">
    <property type="entry name" value="NUOK/Mnh_C1-like"/>
</dbReference>
<reference evidence="8" key="1">
    <citation type="submission" date="2021-01" db="EMBL/GenBank/DDBJ databases">
        <title>Modified the classification status of verrucomicrobia.</title>
        <authorList>
            <person name="Feng X."/>
        </authorList>
    </citation>
    <scope>NUCLEOTIDE SEQUENCE</scope>
    <source>
        <strain evidence="8">_KCTC 22039</strain>
    </source>
</reference>
<name>A0A8J7M9Y2_9BACT</name>
<dbReference type="Pfam" id="PF00420">
    <property type="entry name" value="Oxidored_q2"/>
    <property type="match status" value="1"/>
</dbReference>
<evidence type="ECO:0000256" key="2">
    <source>
        <dbReference type="ARBA" id="ARBA00010388"/>
    </source>
</evidence>
<keyword evidence="3" id="KW-1003">Cell membrane</keyword>
<dbReference type="RefSeq" id="WP_200309588.1">
    <property type="nucleotide sequence ID" value="NZ_JAENIM010000008.1"/>
</dbReference>
<gene>
    <name evidence="8" type="ORF">JIN82_00385</name>
</gene>
<evidence type="ECO:0000256" key="7">
    <source>
        <dbReference type="SAM" id="Phobius"/>
    </source>
</evidence>
<comment type="caution">
    <text evidence="8">The sequence shown here is derived from an EMBL/GenBank/DDBJ whole genome shotgun (WGS) entry which is preliminary data.</text>
</comment>
<evidence type="ECO:0000256" key="1">
    <source>
        <dbReference type="ARBA" id="ARBA00004651"/>
    </source>
</evidence>
<dbReference type="Proteomes" id="UP000624703">
    <property type="component" value="Unassembled WGS sequence"/>
</dbReference>
<keyword evidence="5 7" id="KW-1133">Transmembrane helix</keyword>
<organism evidence="8 9">
    <name type="scientific">Persicirhabdus sediminis</name>
    <dbReference type="NCBI Taxonomy" id="454144"/>
    <lineage>
        <taxon>Bacteria</taxon>
        <taxon>Pseudomonadati</taxon>
        <taxon>Verrucomicrobiota</taxon>
        <taxon>Verrucomicrobiia</taxon>
        <taxon>Verrucomicrobiales</taxon>
        <taxon>Verrucomicrobiaceae</taxon>
        <taxon>Persicirhabdus</taxon>
    </lineage>
</organism>
<evidence type="ECO:0000256" key="6">
    <source>
        <dbReference type="ARBA" id="ARBA00023136"/>
    </source>
</evidence>
<evidence type="ECO:0000313" key="8">
    <source>
        <dbReference type="EMBL" id="MBK1789602.1"/>
    </source>
</evidence>
<keyword evidence="9" id="KW-1185">Reference proteome</keyword>
<keyword evidence="4 7" id="KW-0812">Transmembrane</keyword>
<dbReference type="Gene3D" id="1.10.287.3510">
    <property type="match status" value="1"/>
</dbReference>
<dbReference type="EMBL" id="JAENIM010000008">
    <property type="protein sequence ID" value="MBK1789602.1"/>
    <property type="molecule type" value="Genomic_DNA"/>
</dbReference>
<dbReference type="InterPro" id="IPR050601">
    <property type="entry name" value="CPA3_antiporter_subunitC"/>
</dbReference>
<evidence type="ECO:0000313" key="9">
    <source>
        <dbReference type="Proteomes" id="UP000624703"/>
    </source>
</evidence>
<comment type="similarity">
    <text evidence="2">Belongs to the CPA3 antiporters (TC 2.A.63) subunit C family.</text>
</comment>
<accession>A0A8J7M9Y2</accession>
<sequence>MDVILAIVIGGLFAASVYSLLQRSLFRMVIGVVLLSQTANLIVFTAGGLTRGKAAFIADDATQLAEAAADPLPQALVLTAIVIGLGVTSFLLALLLKGVRKAQIDDLDKLNPL</sequence>
<evidence type="ECO:0000256" key="4">
    <source>
        <dbReference type="ARBA" id="ARBA00022692"/>
    </source>
</evidence>
<dbReference type="AlphaFoldDB" id="A0A8J7M9Y2"/>
<dbReference type="PANTHER" id="PTHR34583:SF2">
    <property type="entry name" value="ANTIPORTER SUBUNIT MNHC2-RELATED"/>
    <property type="match status" value="1"/>
</dbReference>
<protein>
    <submittedName>
        <fullName evidence="8">NADH-quinone oxidoreductase subunit K</fullName>
    </submittedName>
</protein>
<keyword evidence="6 7" id="KW-0472">Membrane</keyword>
<dbReference type="PANTHER" id="PTHR34583">
    <property type="entry name" value="ANTIPORTER SUBUNIT MNHC2-RELATED"/>
    <property type="match status" value="1"/>
</dbReference>
<comment type="subcellular location">
    <subcellularLocation>
        <location evidence="1">Cell membrane</location>
        <topology evidence="1">Multi-pass membrane protein</topology>
    </subcellularLocation>
</comment>
<evidence type="ECO:0000256" key="5">
    <source>
        <dbReference type="ARBA" id="ARBA00022989"/>
    </source>
</evidence>
<proteinExistence type="inferred from homology"/>
<dbReference type="GO" id="GO:0005886">
    <property type="term" value="C:plasma membrane"/>
    <property type="evidence" value="ECO:0007669"/>
    <property type="project" value="UniProtKB-SubCell"/>
</dbReference>
<feature type="transmembrane region" description="Helical" evidence="7">
    <location>
        <begin position="75"/>
        <end position="96"/>
    </location>
</feature>
<evidence type="ECO:0000256" key="3">
    <source>
        <dbReference type="ARBA" id="ARBA00022475"/>
    </source>
</evidence>